<keyword evidence="1" id="KW-0812">Transmembrane</keyword>
<feature type="transmembrane region" description="Helical" evidence="1">
    <location>
        <begin position="584"/>
        <end position="602"/>
    </location>
</feature>
<name>A0ABN3JLX5_9ACTN</name>
<dbReference type="Gene3D" id="3.40.50.300">
    <property type="entry name" value="P-loop containing nucleotide triphosphate hydrolases"/>
    <property type="match status" value="1"/>
</dbReference>
<comment type="caution">
    <text evidence="3">The sequence shown here is derived from an EMBL/GenBank/DDBJ whole genome shotgun (WGS) entry which is preliminary data.</text>
</comment>
<gene>
    <name evidence="3" type="ORF">GCM10010405_13850</name>
</gene>
<protein>
    <recommendedName>
        <fullName evidence="2">NACHT domain-containing protein</fullName>
    </recommendedName>
</protein>
<feature type="transmembrane region" description="Helical" evidence="1">
    <location>
        <begin position="479"/>
        <end position="498"/>
    </location>
</feature>
<dbReference type="InterPro" id="IPR027417">
    <property type="entry name" value="P-loop_NTPase"/>
</dbReference>
<evidence type="ECO:0000256" key="1">
    <source>
        <dbReference type="SAM" id="Phobius"/>
    </source>
</evidence>
<feature type="transmembrane region" description="Helical" evidence="1">
    <location>
        <begin position="42"/>
        <end position="60"/>
    </location>
</feature>
<evidence type="ECO:0000313" key="4">
    <source>
        <dbReference type="Proteomes" id="UP001501638"/>
    </source>
</evidence>
<dbReference type="EMBL" id="BAAASZ010000011">
    <property type="protein sequence ID" value="GAA2432159.1"/>
    <property type="molecule type" value="Genomic_DNA"/>
</dbReference>
<reference evidence="3 4" key="1">
    <citation type="journal article" date="2019" name="Int. J. Syst. Evol. Microbiol.">
        <title>The Global Catalogue of Microorganisms (GCM) 10K type strain sequencing project: providing services to taxonomists for standard genome sequencing and annotation.</title>
        <authorList>
            <consortium name="The Broad Institute Genomics Platform"/>
            <consortium name="The Broad Institute Genome Sequencing Center for Infectious Disease"/>
            <person name="Wu L."/>
            <person name="Ma J."/>
        </authorList>
    </citation>
    <scope>NUCLEOTIDE SEQUENCE [LARGE SCALE GENOMIC DNA]</scope>
    <source>
        <strain evidence="3 4">JCM 6305</strain>
    </source>
</reference>
<feature type="transmembrane region" description="Helical" evidence="1">
    <location>
        <begin position="519"/>
        <end position="543"/>
    </location>
</feature>
<evidence type="ECO:0000259" key="2">
    <source>
        <dbReference type="Pfam" id="PF05729"/>
    </source>
</evidence>
<dbReference type="Proteomes" id="UP001501638">
    <property type="component" value="Unassembled WGS sequence"/>
</dbReference>
<dbReference type="SUPFAM" id="SSF52540">
    <property type="entry name" value="P-loop containing nucleoside triphosphate hydrolases"/>
    <property type="match status" value="1"/>
</dbReference>
<dbReference type="Pfam" id="PF05729">
    <property type="entry name" value="NACHT"/>
    <property type="match status" value="1"/>
</dbReference>
<feature type="transmembrane region" description="Helical" evidence="1">
    <location>
        <begin position="608"/>
        <end position="630"/>
    </location>
</feature>
<keyword evidence="1" id="KW-1133">Transmembrane helix</keyword>
<dbReference type="RefSeq" id="WP_344321205.1">
    <property type="nucleotide sequence ID" value="NZ_BAAASZ010000011.1"/>
</dbReference>
<accession>A0ABN3JLX5</accession>
<sequence>MGRGHGQGWALAVLAAVALGAAVVFGARAARSGVTVGGDFDGVGATIALASLAVALGAAWQSAQALRWQETDLQQVTARLAVAVLDEVREARQQLLGDHDKTIDVRFTLRPALAHTADGAGTGGQLRTVVDYYRRLRPRRLVITGTPGAGKTVLALQLMLRLLEQRTADDPVPVRLSLASWNTDEDLGQWITRHLRDVYRLPAASARELVTARRVLPVLDGLDEMDADPTPGYASRAGRAVRAVNRYQHTDAKAELVLTCRTHTYDTLEDLRGVWAQDAARVEISPVDHTQAGTFLRGRATDPGRWQPVVDALQQAPDGPLARALSTPWRLALACTVYEARDEATGAYQRDPTELLAPDLDTPEAVSEHLLDLLIPAVTPLHNRQRGTHHTPEQVRARLTTLAAYLNDNAVTGRTVGGRPLSGTDILLHELWPLAGSRLPRAVHAALVATVWLPCLCAAVVLFQVPIGFSPRQLMSVGGLHLVTSMAAILVFAAWATIWPEPHRADLQRIRTPAGRRRVAGGLALGLAVGLALNLALGLALGLTLALGLALGLASGLVAGLGAGLGVSGTLGSVNPRDAVKNDFTFNLTVGLAFGFVGGIALGNAIGVAIGIVLGLVVGLASGLASMRYVALLVCTRRWGRHRLPWRLGRFLHWCYGAGLLRIAGTAYQFRHRELQDHLASRTPLP</sequence>
<dbReference type="InterPro" id="IPR007111">
    <property type="entry name" value="NACHT_NTPase"/>
</dbReference>
<feature type="transmembrane region" description="Helical" evidence="1">
    <location>
        <begin position="445"/>
        <end position="467"/>
    </location>
</feature>
<evidence type="ECO:0000313" key="3">
    <source>
        <dbReference type="EMBL" id="GAA2432159.1"/>
    </source>
</evidence>
<organism evidence="3 4">
    <name type="scientific">Streptomyces macrosporus</name>
    <dbReference type="NCBI Taxonomy" id="44032"/>
    <lineage>
        <taxon>Bacteria</taxon>
        <taxon>Bacillati</taxon>
        <taxon>Actinomycetota</taxon>
        <taxon>Actinomycetes</taxon>
        <taxon>Kitasatosporales</taxon>
        <taxon>Streptomycetaceae</taxon>
        <taxon>Streptomyces</taxon>
    </lineage>
</organism>
<proteinExistence type="predicted"/>
<keyword evidence="1" id="KW-0472">Membrane</keyword>
<feature type="transmembrane region" description="Helical" evidence="1">
    <location>
        <begin position="549"/>
        <end position="572"/>
    </location>
</feature>
<feature type="domain" description="NACHT" evidence="2">
    <location>
        <begin position="139"/>
        <end position="292"/>
    </location>
</feature>
<keyword evidence="4" id="KW-1185">Reference proteome</keyword>